<evidence type="ECO:0000256" key="4">
    <source>
        <dbReference type="ARBA" id="ARBA00022741"/>
    </source>
</evidence>
<comment type="catalytic activity">
    <reaction evidence="7">
        <text>L-threonyl-[protein] + ATP = O-phospho-L-threonyl-[protein] + ADP + H(+)</text>
        <dbReference type="Rhea" id="RHEA:46608"/>
        <dbReference type="Rhea" id="RHEA-COMP:11060"/>
        <dbReference type="Rhea" id="RHEA-COMP:11605"/>
        <dbReference type="ChEBI" id="CHEBI:15378"/>
        <dbReference type="ChEBI" id="CHEBI:30013"/>
        <dbReference type="ChEBI" id="CHEBI:30616"/>
        <dbReference type="ChEBI" id="CHEBI:61977"/>
        <dbReference type="ChEBI" id="CHEBI:456216"/>
        <dbReference type="EC" id="2.7.11.1"/>
    </reaction>
</comment>
<dbReference type="GO" id="GO:0004674">
    <property type="term" value="F:protein serine/threonine kinase activity"/>
    <property type="evidence" value="ECO:0007669"/>
    <property type="project" value="UniProtKB-KW"/>
</dbReference>
<sequence length="347" mass="40413">MAARYSKAFRSKDGIVSKSKVYETVCSELRPSAYSDYEALNVQWGDQDEYEVVRKVGRGKYSEVFEGIHIRSAQRCIIKILKPVKKKKIKREIKILQSICNGPNVIKLLDVVRDPESKTPCLVFEYVNNTDFKVLYPTLSDFDIRYYIYELLKALDYCHSQGVMHRDVKPHNVMIDHQKRELRLIDWGLAEFYHPGREYNVRVASRYYKGPELLVDLMDYDYSLDLWSLGCMMAGMIFRKDPFFCGHDNYDQLVKIARVLGTEDLFAYLNKYGIELDPQLEALIGSHSKKPFNKFITAENQGLVSPEALDLLGRLLRYDHQERLTCQEAMAHGYFAVVREREIRNAT</sequence>
<organism evidence="13 14">
    <name type="scientific">Chlamydomonas eustigma</name>
    <dbReference type="NCBI Taxonomy" id="1157962"/>
    <lineage>
        <taxon>Eukaryota</taxon>
        <taxon>Viridiplantae</taxon>
        <taxon>Chlorophyta</taxon>
        <taxon>core chlorophytes</taxon>
        <taxon>Chlorophyceae</taxon>
        <taxon>CS clade</taxon>
        <taxon>Chlamydomonadales</taxon>
        <taxon>Chlamydomonadaceae</taxon>
        <taxon>Chlamydomonas</taxon>
    </lineage>
</organism>
<comment type="catalytic activity">
    <reaction evidence="8">
        <text>L-seryl-[protein] + ATP = O-phospho-L-seryl-[protein] + ADP + H(+)</text>
        <dbReference type="Rhea" id="RHEA:17989"/>
        <dbReference type="Rhea" id="RHEA-COMP:9863"/>
        <dbReference type="Rhea" id="RHEA-COMP:11604"/>
        <dbReference type="ChEBI" id="CHEBI:15378"/>
        <dbReference type="ChEBI" id="CHEBI:29999"/>
        <dbReference type="ChEBI" id="CHEBI:30616"/>
        <dbReference type="ChEBI" id="CHEBI:83421"/>
        <dbReference type="ChEBI" id="CHEBI:456216"/>
        <dbReference type="EC" id="2.7.11.1"/>
    </reaction>
</comment>
<evidence type="ECO:0000256" key="9">
    <source>
        <dbReference type="ARBA" id="ARBA00061236"/>
    </source>
</evidence>
<dbReference type="PROSITE" id="PS00107">
    <property type="entry name" value="PROTEIN_KINASE_ATP"/>
    <property type="match status" value="1"/>
</dbReference>
<protein>
    <recommendedName>
        <fullName evidence="1">non-specific serine/threonine protein kinase</fullName>
        <ecNumber evidence="1">2.7.11.1</ecNumber>
    </recommendedName>
</protein>
<dbReference type="AlphaFoldDB" id="A0A250X0M4"/>
<dbReference type="SMART" id="SM00220">
    <property type="entry name" value="S_TKc"/>
    <property type="match status" value="1"/>
</dbReference>
<dbReference type="PANTHER" id="PTHR24054">
    <property type="entry name" value="CASEIN KINASE II SUBUNIT ALPHA"/>
    <property type="match status" value="1"/>
</dbReference>
<dbReference type="Proteomes" id="UP000232323">
    <property type="component" value="Unassembled WGS sequence"/>
</dbReference>
<reference evidence="13 14" key="1">
    <citation type="submission" date="2017-08" db="EMBL/GenBank/DDBJ databases">
        <title>Acidophilic green algal genome provides insights into adaptation to an acidic environment.</title>
        <authorList>
            <person name="Hirooka S."/>
            <person name="Hirose Y."/>
            <person name="Kanesaki Y."/>
            <person name="Higuchi S."/>
            <person name="Fujiwara T."/>
            <person name="Onuma R."/>
            <person name="Era A."/>
            <person name="Ohbayashi R."/>
            <person name="Uzuka A."/>
            <person name="Nozaki H."/>
            <person name="Yoshikawa H."/>
            <person name="Miyagishima S.Y."/>
        </authorList>
    </citation>
    <scope>NUCLEOTIDE SEQUENCE [LARGE SCALE GENOMIC DNA]</scope>
    <source>
        <strain evidence="13 14">NIES-2499</strain>
    </source>
</reference>
<dbReference type="PROSITE" id="PS00108">
    <property type="entry name" value="PROTEIN_KINASE_ST"/>
    <property type="match status" value="1"/>
</dbReference>
<dbReference type="GO" id="GO:0005829">
    <property type="term" value="C:cytosol"/>
    <property type="evidence" value="ECO:0007669"/>
    <property type="project" value="TreeGrafter"/>
</dbReference>
<dbReference type="PANTHER" id="PTHR24054:SF0">
    <property type="entry name" value="CASEIN KINASE II SUBUNIT ALPHA"/>
    <property type="match status" value="1"/>
</dbReference>
<keyword evidence="14" id="KW-1185">Reference proteome</keyword>
<dbReference type="GO" id="GO:0005524">
    <property type="term" value="F:ATP binding"/>
    <property type="evidence" value="ECO:0007669"/>
    <property type="project" value="UniProtKB-UniRule"/>
</dbReference>
<evidence type="ECO:0000259" key="12">
    <source>
        <dbReference type="PROSITE" id="PS50011"/>
    </source>
</evidence>
<keyword evidence="4 10" id="KW-0547">Nucleotide-binding</keyword>
<keyword evidence="3" id="KW-0808">Transferase</keyword>
<dbReference type="EMBL" id="BEGY01000018">
    <property type="protein sequence ID" value="GAX76628.1"/>
    <property type="molecule type" value="Genomic_DNA"/>
</dbReference>
<dbReference type="Gene3D" id="3.30.200.20">
    <property type="entry name" value="Phosphorylase Kinase, domain 1"/>
    <property type="match status" value="1"/>
</dbReference>
<keyword evidence="6 10" id="KW-0067">ATP-binding</keyword>
<dbReference type="OrthoDB" id="10254671at2759"/>
<dbReference type="GO" id="GO:0005956">
    <property type="term" value="C:protein kinase CK2 complex"/>
    <property type="evidence" value="ECO:0007669"/>
    <property type="project" value="TreeGrafter"/>
</dbReference>
<dbReference type="CDD" id="cd14132">
    <property type="entry name" value="STKc_CK2_alpha"/>
    <property type="match status" value="1"/>
</dbReference>
<comment type="similarity">
    <text evidence="9">Belongs to the protein kinase superfamily. Ser/Thr protein kinase family. CK2 subfamily.</text>
</comment>
<dbReference type="STRING" id="1157962.A0A250X0M4"/>
<evidence type="ECO:0000256" key="3">
    <source>
        <dbReference type="ARBA" id="ARBA00022679"/>
    </source>
</evidence>
<keyword evidence="5" id="KW-0418">Kinase</keyword>
<dbReference type="EC" id="2.7.11.1" evidence="1"/>
<gene>
    <name evidence="13" type="ORF">CEUSTIGMA_g4074.t1</name>
</gene>
<comment type="caution">
    <text evidence="13">The sequence shown here is derived from an EMBL/GenBank/DDBJ whole genome shotgun (WGS) entry which is preliminary data.</text>
</comment>
<evidence type="ECO:0000256" key="8">
    <source>
        <dbReference type="ARBA" id="ARBA00048679"/>
    </source>
</evidence>
<dbReference type="FunFam" id="3.30.200.20:FF:000088">
    <property type="entry name" value="Casein kinase II subunit alpha"/>
    <property type="match status" value="1"/>
</dbReference>
<evidence type="ECO:0000256" key="6">
    <source>
        <dbReference type="ARBA" id="ARBA00022840"/>
    </source>
</evidence>
<accession>A0A250X0M4</accession>
<dbReference type="InterPro" id="IPR008271">
    <property type="entry name" value="Ser/Thr_kinase_AS"/>
</dbReference>
<dbReference type="GO" id="GO:0051726">
    <property type="term" value="P:regulation of cell cycle"/>
    <property type="evidence" value="ECO:0007669"/>
    <property type="project" value="TreeGrafter"/>
</dbReference>
<evidence type="ECO:0000313" key="14">
    <source>
        <dbReference type="Proteomes" id="UP000232323"/>
    </source>
</evidence>
<name>A0A250X0M4_9CHLO</name>
<feature type="domain" description="Protein kinase" evidence="12">
    <location>
        <begin position="50"/>
        <end position="335"/>
    </location>
</feature>
<keyword evidence="2 11" id="KW-0723">Serine/threonine-protein kinase</keyword>
<dbReference type="GO" id="GO:0005634">
    <property type="term" value="C:nucleus"/>
    <property type="evidence" value="ECO:0007669"/>
    <property type="project" value="TreeGrafter"/>
</dbReference>
<dbReference type="InterPro" id="IPR011009">
    <property type="entry name" value="Kinase-like_dom_sf"/>
</dbReference>
<dbReference type="FunFam" id="1.10.510.10:FF:000059">
    <property type="entry name" value="Casein kinase II subunit alpha"/>
    <property type="match status" value="1"/>
</dbReference>
<dbReference type="Gene3D" id="1.10.510.10">
    <property type="entry name" value="Transferase(Phosphotransferase) domain 1"/>
    <property type="match status" value="1"/>
</dbReference>
<evidence type="ECO:0000256" key="7">
    <source>
        <dbReference type="ARBA" id="ARBA00047899"/>
    </source>
</evidence>
<proteinExistence type="inferred from homology"/>
<dbReference type="InterPro" id="IPR000719">
    <property type="entry name" value="Prot_kinase_dom"/>
</dbReference>
<evidence type="ECO:0000256" key="11">
    <source>
        <dbReference type="RuleBase" id="RU000304"/>
    </source>
</evidence>
<evidence type="ECO:0000313" key="13">
    <source>
        <dbReference type="EMBL" id="GAX76628.1"/>
    </source>
</evidence>
<evidence type="ECO:0000256" key="10">
    <source>
        <dbReference type="PROSITE-ProRule" id="PRU10141"/>
    </source>
</evidence>
<dbReference type="PROSITE" id="PS50011">
    <property type="entry name" value="PROTEIN_KINASE_DOM"/>
    <property type="match status" value="1"/>
</dbReference>
<evidence type="ECO:0000256" key="2">
    <source>
        <dbReference type="ARBA" id="ARBA00022527"/>
    </source>
</evidence>
<feature type="binding site" evidence="10">
    <location>
        <position position="79"/>
    </location>
    <ligand>
        <name>ATP</name>
        <dbReference type="ChEBI" id="CHEBI:30616"/>
    </ligand>
</feature>
<dbReference type="SUPFAM" id="SSF56112">
    <property type="entry name" value="Protein kinase-like (PK-like)"/>
    <property type="match status" value="1"/>
</dbReference>
<dbReference type="InterPro" id="IPR045216">
    <property type="entry name" value="CK2_alpha"/>
</dbReference>
<evidence type="ECO:0000256" key="5">
    <source>
        <dbReference type="ARBA" id="ARBA00022777"/>
    </source>
</evidence>
<dbReference type="Pfam" id="PF00069">
    <property type="entry name" value="Pkinase"/>
    <property type="match status" value="1"/>
</dbReference>
<dbReference type="InterPro" id="IPR017441">
    <property type="entry name" value="Protein_kinase_ATP_BS"/>
</dbReference>
<evidence type="ECO:0000256" key="1">
    <source>
        <dbReference type="ARBA" id="ARBA00012513"/>
    </source>
</evidence>